<dbReference type="AlphaFoldDB" id="A0A134BGK8"/>
<dbReference type="EMBL" id="LSDK01000002">
    <property type="protein sequence ID" value="KXB79030.1"/>
    <property type="molecule type" value="Genomic_DNA"/>
</dbReference>
<organism evidence="1 2">
    <name type="scientific">Porphyromonas somerae</name>
    <dbReference type="NCBI Taxonomy" id="322095"/>
    <lineage>
        <taxon>Bacteria</taxon>
        <taxon>Pseudomonadati</taxon>
        <taxon>Bacteroidota</taxon>
        <taxon>Bacteroidia</taxon>
        <taxon>Bacteroidales</taxon>
        <taxon>Porphyromonadaceae</taxon>
        <taxon>Porphyromonas</taxon>
    </lineage>
</organism>
<dbReference type="PATRIC" id="fig|322095.3.peg.7"/>
<accession>A0A134BGK8</accession>
<dbReference type="Proteomes" id="UP000070224">
    <property type="component" value="Unassembled WGS sequence"/>
</dbReference>
<protein>
    <submittedName>
        <fullName evidence="1">Uncharacterized protein</fullName>
    </submittedName>
</protein>
<reference evidence="2" key="1">
    <citation type="submission" date="2016-01" db="EMBL/GenBank/DDBJ databases">
        <authorList>
            <person name="Mitreva M."/>
            <person name="Pepin K.H."/>
            <person name="Mihindukulasuriya K.A."/>
            <person name="Fulton R."/>
            <person name="Fronick C."/>
            <person name="O'Laughlin M."/>
            <person name="Miner T."/>
            <person name="Herter B."/>
            <person name="Rosa B.A."/>
            <person name="Cordes M."/>
            <person name="Tomlinson C."/>
            <person name="Wollam A."/>
            <person name="Palsikar V.B."/>
            <person name="Mardis E.R."/>
            <person name="Wilson R.K."/>
        </authorList>
    </citation>
    <scope>NUCLEOTIDE SEQUENCE [LARGE SCALE GENOMIC DNA]</scope>
    <source>
        <strain evidence="2">KA00683</strain>
    </source>
</reference>
<sequence length="135" mass="14889">MVNTREFEWSDISLVVAGRDIKGFRGVKYSEKQEKEALYAKGNKAHCIQAGNIAYEGELTLTQSEYETLRLAMGGSILSGSLSMVVAYGNPSKGDVMVTDALSGCEFTEDATEWKQGDKFQEKSLPFIFLSKKSV</sequence>
<dbReference type="RefSeq" id="WP_060934674.1">
    <property type="nucleotide sequence ID" value="NZ_KQ960407.1"/>
</dbReference>
<evidence type="ECO:0000313" key="1">
    <source>
        <dbReference type="EMBL" id="KXB79030.1"/>
    </source>
</evidence>
<dbReference type="STRING" id="322095.HMPREF3185_00007"/>
<comment type="caution">
    <text evidence="1">The sequence shown here is derived from an EMBL/GenBank/DDBJ whole genome shotgun (WGS) entry which is preliminary data.</text>
</comment>
<gene>
    <name evidence="1" type="ORF">HMPREF3185_00007</name>
</gene>
<proteinExistence type="predicted"/>
<dbReference type="OrthoDB" id="798290at2"/>
<evidence type="ECO:0000313" key="2">
    <source>
        <dbReference type="Proteomes" id="UP000070224"/>
    </source>
</evidence>
<keyword evidence="2" id="KW-1185">Reference proteome</keyword>
<name>A0A134BGK8_9PORP</name>